<dbReference type="InterPro" id="IPR036388">
    <property type="entry name" value="WH-like_DNA-bd_sf"/>
</dbReference>
<evidence type="ECO:0000256" key="1">
    <source>
        <dbReference type="ARBA" id="ARBA00004496"/>
    </source>
</evidence>
<dbReference type="Proteomes" id="UP000777784">
    <property type="component" value="Unassembled WGS sequence"/>
</dbReference>
<dbReference type="GO" id="GO:0005737">
    <property type="term" value="C:cytoplasm"/>
    <property type="evidence" value="ECO:0007669"/>
    <property type="project" value="UniProtKB-SubCell"/>
</dbReference>
<dbReference type="PANTHER" id="PTHR33602:SF1">
    <property type="entry name" value="REGULATORY PROTEIN RECX FAMILY PROTEIN"/>
    <property type="match status" value="1"/>
</dbReference>
<organism evidence="8 9">
    <name type="scientific">Eiseniibacteriota bacterium</name>
    <dbReference type="NCBI Taxonomy" id="2212470"/>
    <lineage>
        <taxon>Bacteria</taxon>
        <taxon>Candidatus Eiseniibacteriota</taxon>
    </lineage>
</organism>
<evidence type="ECO:0000256" key="5">
    <source>
        <dbReference type="HAMAP-Rule" id="MF_01114"/>
    </source>
</evidence>
<evidence type="ECO:0000256" key="2">
    <source>
        <dbReference type="ARBA" id="ARBA00009695"/>
    </source>
</evidence>
<evidence type="ECO:0000313" key="9">
    <source>
        <dbReference type="Proteomes" id="UP000777784"/>
    </source>
</evidence>
<dbReference type="InterPro" id="IPR053926">
    <property type="entry name" value="RecX_HTH_1st"/>
</dbReference>
<dbReference type="EMBL" id="JAHJDP010000012">
    <property type="protein sequence ID" value="MBU2689652.1"/>
    <property type="molecule type" value="Genomic_DNA"/>
</dbReference>
<dbReference type="Pfam" id="PF21982">
    <property type="entry name" value="RecX_HTH1"/>
    <property type="match status" value="1"/>
</dbReference>
<keyword evidence="4 5" id="KW-0963">Cytoplasm</keyword>
<dbReference type="HAMAP" id="MF_01114">
    <property type="entry name" value="RecX"/>
    <property type="match status" value="1"/>
</dbReference>
<sequence>MKPPVPARDAALERDALRLLKVRERCRKELERRLKQKGHANERIEDLLNIYEARGWINDERFATFFVRDRIRLRPKSYRMIDRELSARGVALEIRQRVLSEFQAEFPEEEMARSQALRRWRSLSGDLKSRRVSLIRWLRTKGYPLSLARRLAGEMAEVETPADGGFD</sequence>
<protein>
    <recommendedName>
        <fullName evidence="3 5">Regulatory protein RecX</fullName>
    </recommendedName>
</protein>
<dbReference type="PANTHER" id="PTHR33602">
    <property type="entry name" value="REGULATORY PROTEIN RECX FAMILY PROTEIN"/>
    <property type="match status" value="1"/>
</dbReference>
<dbReference type="Pfam" id="PF02631">
    <property type="entry name" value="RecX_HTH2"/>
    <property type="match status" value="1"/>
</dbReference>
<dbReference type="AlphaFoldDB" id="A0A948RVC6"/>
<comment type="subcellular location">
    <subcellularLocation>
        <location evidence="1 5">Cytoplasm</location>
    </subcellularLocation>
</comment>
<evidence type="ECO:0000259" key="6">
    <source>
        <dbReference type="Pfam" id="PF02631"/>
    </source>
</evidence>
<evidence type="ECO:0000256" key="3">
    <source>
        <dbReference type="ARBA" id="ARBA00018111"/>
    </source>
</evidence>
<proteinExistence type="inferred from homology"/>
<dbReference type="Gene3D" id="1.10.10.10">
    <property type="entry name" value="Winged helix-like DNA-binding domain superfamily/Winged helix DNA-binding domain"/>
    <property type="match status" value="2"/>
</dbReference>
<gene>
    <name evidence="5" type="primary">recX</name>
    <name evidence="8" type="ORF">KJ970_01880</name>
</gene>
<comment type="similarity">
    <text evidence="2 5">Belongs to the RecX family.</text>
</comment>
<feature type="domain" description="RecX first three-helical" evidence="7">
    <location>
        <begin position="16"/>
        <end position="48"/>
    </location>
</feature>
<evidence type="ECO:0000313" key="8">
    <source>
        <dbReference type="EMBL" id="MBU2689652.1"/>
    </source>
</evidence>
<comment type="caution">
    <text evidence="8">The sequence shown here is derived from an EMBL/GenBank/DDBJ whole genome shotgun (WGS) entry which is preliminary data.</text>
</comment>
<comment type="function">
    <text evidence="5">Modulates RecA activity.</text>
</comment>
<accession>A0A948RVC6</accession>
<feature type="domain" description="RecX second three-helical" evidence="6">
    <location>
        <begin position="58"/>
        <end position="99"/>
    </location>
</feature>
<name>A0A948RVC6_UNCEI</name>
<dbReference type="GO" id="GO:0006282">
    <property type="term" value="P:regulation of DNA repair"/>
    <property type="evidence" value="ECO:0007669"/>
    <property type="project" value="UniProtKB-UniRule"/>
</dbReference>
<dbReference type="InterPro" id="IPR003783">
    <property type="entry name" value="Regulatory_RecX"/>
</dbReference>
<dbReference type="InterPro" id="IPR053924">
    <property type="entry name" value="RecX_HTH_2nd"/>
</dbReference>
<evidence type="ECO:0000256" key="4">
    <source>
        <dbReference type="ARBA" id="ARBA00022490"/>
    </source>
</evidence>
<evidence type="ECO:0000259" key="7">
    <source>
        <dbReference type="Pfam" id="PF21982"/>
    </source>
</evidence>
<reference evidence="8" key="1">
    <citation type="submission" date="2021-05" db="EMBL/GenBank/DDBJ databases">
        <title>Energy efficiency and biological interactions define the core microbiome of deep oligotrophic groundwater.</title>
        <authorList>
            <person name="Mehrshad M."/>
            <person name="Lopez-Fernandez M."/>
            <person name="Bell E."/>
            <person name="Bernier-Latmani R."/>
            <person name="Bertilsson S."/>
            <person name="Dopson M."/>
        </authorList>
    </citation>
    <scope>NUCLEOTIDE SEQUENCE</scope>
    <source>
        <strain evidence="8">Modern_marine.mb.64</strain>
    </source>
</reference>